<feature type="region of interest" description="Disordered" evidence="1">
    <location>
        <begin position="205"/>
        <end position="230"/>
    </location>
</feature>
<dbReference type="Pfam" id="PF05268">
    <property type="entry name" value="GP38"/>
    <property type="match status" value="1"/>
</dbReference>
<sequence>MAGVVPNVPFWASDVRNVTGTGNMWDAGVWLLKRQPPFWMSEFAGKGEITINITSSNHNFDPNWLVNHMSDLCAGNWAGQRFIINVMSGVQLVGMRKGIAYSATGDCMWFGGDMRLCESIIINNWGDILGRGAQAIGVENFGSPNGAQNPPNRGGHAIIADGVGGILTINNHNNIGGGGGAGMGDGPPEWWDGIPHGSLGGQGGAPFGESMSAPNLVSGGQFRRPPNAGYGPGGNGWYSYEDGNSRIRYGQSGGWGEQGYTGSERGQDVQPISNPGRAVYWAGARPNIQGGGWYAGGDGQ</sequence>
<organism evidence="3 4">
    <name type="scientific">Serratia phage PS2</name>
    <dbReference type="NCBI Taxonomy" id="1481112"/>
    <lineage>
        <taxon>Viruses</taxon>
        <taxon>Duplodnaviria</taxon>
        <taxon>Heunggongvirae</taxon>
        <taxon>Uroviricota</taxon>
        <taxon>Caudoviricetes</taxon>
        <taxon>Muldoonvirus</taxon>
        <taxon>Muldoonvirus PS2</taxon>
    </lineage>
</organism>
<dbReference type="KEGG" id="vg:19485129"/>
<evidence type="ECO:0000256" key="1">
    <source>
        <dbReference type="SAM" id="MobiDB-lite"/>
    </source>
</evidence>
<accession>A0A023W608</accession>
<name>A0A023W608_9CAUD</name>
<keyword evidence="4" id="KW-1185">Reference proteome</keyword>
<evidence type="ECO:0000259" key="2">
    <source>
        <dbReference type="Pfam" id="PF05268"/>
    </source>
</evidence>
<feature type="region of interest" description="Disordered" evidence="1">
    <location>
        <begin position="249"/>
        <end position="271"/>
    </location>
</feature>
<protein>
    <submittedName>
        <fullName evidence="3">Distal long tail fiber assembly catalyst</fullName>
    </submittedName>
</protein>
<dbReference type="EMBL" id="KJ025957">
    <property type="protein sequence ID" value="AHY25493.1"/>
    <property type="molecule type" value="Genomic_DNA"/>
</dbReference>
<gene>
    <name evidence="3" type="ORF">PS2_255</name>
</gene>
<dbReference type="GeneID" id="19485129"/>
<dbReference type="Proteomes" id="UP000024445">
    <property type="component" value="Segment"/>
</dbReference>
<feature type="domain" description="Receptor-recognising protein Gp38" evidence="2">
    <location>
        <begin position="48"/>
        <end position="283"/>
    </location>
</feature>
<evidence type="ECO:0000313" key="3">
    <source>
        <dbReference type="EMBL" id="AHY25493.1"/>
    </source>
</evidence>
<proteinExistence type="predicted"/>
<evidence type="ECO:0000313" key="4">
    <source>
        <dbReference type="Proteomes" id="UP000024445"/>
    </source>
</evidence>
<dbReference type="RefSeq" id="YP_009030302.1">
    <property type="nucleotide sequence ID" value="NC_024121.1"/>
</dbReference>
<reference evidence="3 4" key="1">
    <citation type="submission" date="2014-01" db="EMBL/GenBank/DDBJ databases">
        <authorList>
            <person name="Zhang G."/>
            <person name="Jin J."/>
            <person name="Li Z.J."/>
            <person name="Wang S.W."/>
            <person name="Chen S.J."/>
            <person name="Wang S.M."/>
            <person name="Wang X.T."/>
            <person name="Li Y.H."/>
            <person name="Wang J."/>
            <person name="Yang C.K."/>
            <person name="Wang L."/>
        </authorList>
    </citation>
    <scope>NUCLEOTIDE SEQUENCE [LARGE SCALE GENOMIC DNA]</scope>
</reference>
<dbReference type="InterPro" id="IPR007932">
    <property type="entry name" value="Receptor-recog_Gp38"/>
</dbReference>